<feature type="domain" description="tRNA methyltransferase TRMD/TRM10-type" evidence="18">
    <location>
        <begin position="1"/>
        <end position="223"/>
    </location>
</feature>
<comment type="subunit">
    <text evidence="4 15 17">Homodimer.</text>
</comment>
<dbReference type="PANTHER" id="PTHR46417">
    <property type="entry name" value="TRNA (GUANINE-N(1)-)-METHYLTRANSFERASE"/>
    <property type="match status" value="1"/>
</dbReference>
<evidence type="ECO:0000256" key="7">
    <source>
        <dbReference type="ARBA" id="ARBA00022490"/>
    </source>
</evidence>
<evidence type="ECO:0000256" key="14">
    <source>
        <dbReference type="ARBA" id="ARBA00047783"/>
    </source>
</evidence>
<evidence type="ECO:0000256" key="6">
    <source>
        <dbReference type="ARBA" id="ARBA00014679"/>
    </source>
</evidence>
<evidence type="ECO:0000256" key="12">
    <source>
        <dbReference type="ARBA" id="ARBA00029736"/>
    </source>
</evidence>
<dbReference type="EMBL" id="LTBM01000013">
    <property type="protein sequence ID" value="KXT29124.1"/>
    <property type="molecule type" value="Genomic_DNA"/>
</dbReference>
<reference evidence="19 21" key="2">
    <citation type="submission" date="2016-02" db="EMBL/GenBank/DDBJ databases">
        <title>A draft genome sequence of Candidatus Phytoplasma oryzae strain Mbita1, the causative agent of Napier Grass stunt disease in Kenya.</title>
        <authorList>
            <person name="Fischer A."/>
            <person name="Santa-Cruz I."/>
            <person name="Wambua L."/>
            <person name="Olds C."/>
            <person name="Midega C."/>
            <person name="Dickinson M."/>
            <person name="Kawicha P."/>
            <person name="Khan Z."/>
            <person name="Masiga D."/>
            <person name="Jores J."/>
            <person name="Bernd S."/>
        </authorList>
    </citation>
    <scope>NUCLEOTIDE SEQUENCE [LARGE SCALE GENOMIC DNA]</scope>
    <source>
        <strain evidence="19">Mbita1</strain>
    </source>
</reference>
<keyword evidence="9 15" id="KW-0808">Transferase</keyword>
<evidence type="ECO:0000256" key="1">
    <source>
        <dbReference type="ARBA" id="ARBA00002634"/>
    </source>
</evidence>
<dbReference type="CDD" id="cd18080">
    <property type="entry name" value="TrmD-like"/>
    <property type="match status" value="1"/>
</dbReference>
<organism evidence="19 21">
    <name type="scientific">Candidatus Phytoplasma oryzae</name>
    <dbReference type="NCBI Taxonomy" id="203274"/>
    <lineage>
        <taxon>Bacteria</taxon>
        <taxon>Bacillati</taxon>
        <taxon>Mycoplasmatota</taxon>
        <taxon>Mollicutes</taxon>
        <taxon>Acholeplasmatales</taxon>
        <taxon>Acholeplasmataceae</taxon>
        <taxon>Candidatus Phytoplasma</taxon>
        <taxon>16SrXI (Rice yellow dwarf group)</taxon>
    </lineage>
</organism>
<evidence type="ECO:0000256" key="4">
    <source>
        <dbReference type="ARBA" id="ARBA00011738"/>
    </source>
</evidence>
<accession>A0A139JQK1</accession>
<dbReference type="PANTHER" id="PTHR46417:SF1">
    <property type="entry name" value="TRNA (GUANINE-N(1)-)-METHYLTRANSFERASE"/>
    <property type="match status" value="1"/>
</dbReference>
<dbReference type="Proteomes" id="UP000070069">
    <property type="component" value="Unassembled WGS sequence"/>
</dbReference>
<evidence type="ECO:0000256" key="2">
    <source>
        <dbReference type="ARBA" id="ARBA00004496"/>
    </source>
</evidence>
<proteinExistence type="inferred from homology"/>
<dbReference type="HAMAP" id="MF_00605">
    <property type="entry name" value="TrmD"/>
    <property type="match status" value="1"/>
</dbReference>
<comment type="subcellular location">
    <subcellularLocation>
        <location evidence="2 15 17">Cytoplasm</location>
    </subcellularLocation>
</comment>
<dbReference type="AlphaFoldDB" id="A0A139JQK1"/>
<comment type="function">
    <text evidence="1 15 17">Specifically methylates guanosine-37 in various tRNAs.</text>
</comment>
<protein>
    <recommendedName>
        <fullName evidence="6 15">tRNA (guanine-N(1)-)-methyltransferase</fullName>
        <ecNumber evidence="5 15">2.1.1.228</ecNumber>
    </recommendedName>
    <alternativeName>
        <fullName evidence="12 15">M1G-methyltransferase</fullName>
    </alternativeName>
    <alternativeName>
        <fullName evidence="13 15">tRNA [GM37] methyltransferase</fullName>
    </alternativeName>
</protein>
<name>A0A139JQK1_9MOLU</name>
<dbReference type="SUPFAM" id="SSF75217">
    <property type="entry name" value="alpha/beta knot"/>
    <property type="match status" value="1"/>
</dbReference>
<dbReference type="EC" id="2.1.1.228" evidence="5 15"/>
<evidence type="ECO:0000256" key="13">
    <source>
        <dbReference type="ARBA" id="ARBA00033392"/>
    </source>
</evidence>
<dbReference type="GO" id="GO:0052906">
    <property type="term" value="F:tRNA (guanine(37)-N1)-methyltransferase activity"/>
    <property type="evidence" value="ECO:0007669"/>
    <property type="project" value="UniProtKB-UniRule"/>
</dbReference>
<evidence type="ECO:0000313" key="21">
    <source>
        <dbReference type="Proteomes" id="UP000070069"/>
    </source>
</evidence>
<evidence type="ECO:0000313" key="22">
    <source>
        <dbReference type="Proteomes" id="UP000249343"/>
    </source>
</evidence>
<dbReference type="InterPro" id="IPR023148">
    <property type="entry name" value="tRNA_m1G_MeTrfase_C_sf"/>
</dbReference>
<evidence type="ECO:0000256" key="16">
    <source>
        <dbReference type="PIRSR" id="PIRSR000386-1"/>
    </source>
</evidence>
<comment type="catalytic activity">
    <reaction evidence="14 15 17">
        <text>guanosine(37) in tRNA + S-adenosyl-L-methionine = N(1)-methylguanosine(37) in tRNA + S-adenosyl-L-homocysteine + H(+)</text>
        <dbReference type="Rhea" id="RHEA:36899"/>
        <dbReference type="Rhea" id="RHEA-COMP:10145"/>
        <dbReference type="Rhea" id="RHEA-COMP:10147"/>
        <dbReference type="ChEBI" id="CHEBI:15378"/>
        <dbReference type="ChEBI" id="CHEBI:57856"/>
        <dbReference type="ChEBI" id="CHEBI:59789"/>
        <dbReference type="ChEBI" id="CHEBI:73542"/>
        <dbReference type="ChEBI" id="CHEBI:74269"/>
        <dbReference type="EC" id="2.1.1.228"/>
    </reaction>
</comment>
<feature type="binding site" evidence="15 16">
    <location>
        <position position="112"/>
    </location>
    <ligand>
        <name>S-adenosyl-L-methionine</name>
        <dbReference type="ChEBI" id="CHEBI:59789"/>
    </ligand>
</feature>
<keyword evidence="22" id="KW-1185">Reference proteome</keyword>
<dbReference type="Pfam" id="PF01746">
    <property type="entry name" value="tRNA_m1G_MT"/>
    <property type="match status" value="1"/>
</dbReference>
<sequence length="253" mass="29435">MIFDIITIFPNFFDFFLHNSIIKRAYLEKKIIVNLFDLRKYSHKKNNQIDDSPYGGGAGMLLAFPPFYDCLSNIKRTSKSRIILLSPQGNVLKQEKIIDYAENFTQLIILCGNYEGVDARILKFIDEEVSIGDYILTGGEISAMVFIDSITRILPGVIKKDSYLYDSFQNGLLKYPQYTRPQNYKGEKVPSILLSGNHQKINEWRQKESLKITFLKRPDLFKKKKINIKMKKMLADTMIQEKEKKEIIIKNED</sequence>
<dbReference type="NCBIfam" id="NF000648">
    <property type="entry name" value="PRK00026.1"/>
    <property type="match status" value="1"/>
</dbReference>
<evidence type="ECO:0000313" key="19">
    <source>
        <dbReference type="EMBL" id="KXT29124.1"/>
    </source>
</evidence>
<dbReference type="EMBL" id="JHUK01000008">
    <property type="protein sequence ID" value="RAM57558.1"/>
    <property type="molecule type" value="Genomic_DNA"/>
</dbReference>
<evidence type="ECO:0000256" key="5">
    <source>
        <dbReference type="ARBA" id="ARBA00012807"/>
    </source>
</evidence>
<dbReference type="NCBIfam" id="TIGR00088">
    <property type="entry name" value="trmD"/>
    <property type="match status" value="1"/>
</dbReference>
<dbReference type="RefSeq" id="WP_066540582.1">
    <property type="nucleotide sequence ID" value="NZ_JHUK01000008.1"/>
</dbReference>
<dbReference type="InterPro" id="IPR029028">
    <property type="entry name" value="Alpha/beta_knot_MTases"/>
</dbReference>
<dbReference type="OrthoDB" id="9807416at2"/>
<dbReference type="Gene3D" id="3.40.1280.10">
    <property type="match status" value="1"/>
</dbReference>
<dbReference type="InterPro" id="IPR016009">
    <property type="entry name" value="tRNA_MeTrfase_TRMD/TRM10"/>
</dbReference>
<dbReference type="PIRSF" id="PIRSF000386">
    <property type="entry name" value="tRNA_mtase"/>
    <property type="match status" value="1"/>
</dbReference>
<evidence type="ECO:0000256" key="8">
    <source>
        <dbReference type="ARBA" id="ARBA00022603"/>
    </source>
</evidence>
<dbReference type="GO" id="GO:0005829">
    <property type="term" value="C:cytosol"/>
    <property type="evidence" value="ECO:0007669"/>
    <property type="project" value="TreeGrafter"/>
</dbReference>
<keyword evidence="8 15" id="KW-0489">Methyltransferase</keyword>
<dbReference type="Gene3D" id="1.10.1270.20">
    <property type="entry name" value="tRNA(m1g37)methyltransferase, domain 2"/>
    <property type="match status" value="1"/>
</dbReference>
<evidence type="ECO:0000256" key="11">
    <source>
        <dbReference type="ARBA" id="ARBA00022694"/>
    </source>
</evidence>
<evidence type="ECO:0000256" key="15">
    <source>
        <dbReference type="HAMAP-Rule" id="MF_00605"/>
    </source>
</evidence>
<evidence type="ECO:0000256" key="9">
    <source>
        <dbReference type="ARBA" id="ARBA00022679"/>
    </source>
</evidence>
<dbReference type="PATRIC" id="fig|203274.3.peg.151"/>
<evidence type="ECO:0000256" key="10">
    <source>
        <dbReference type="ARBA" id="ARBA00022691"/>
    </source>
</evidence>
<keyword evidence="7 15" id="KW-0963">Cytoplasm</keyword>
<dbReference type="InterPro" id="IPR029026">
    <property type="entry name" value="tRNA_m1G_MTases_N"/>
</dbReference>
<reference evidence="20 22" key="1">
    <citation type="submission" date="2014-04" db="EMBL/GenBank/DDBJ databases">
        <title>Genome study of Napier grass stunt phytoplasma.</title>
        <authorList>
            <person name="Kawicha P."/>
            <person name="Dickinson M."/>
            <person name="Hodgetts J."/>
        </authorList>
    </citation>
    <scope>NUCLEOTIDE SEQUENCE [LARGE SCALE GENOMIC DNA]</scope>
    <source>
        <strain evidence="20 22">NGS-S10</strain>
    </source>
</reference>
<gene>
    <name evidence="15 19" type="primary">trmD</name>
    <name evidence="19" type="ORF">AXA84_0360</name>
    <name evidence="20" type="ORF">DH96_02455</name>
</gene>
<evidence type="ECO:0000256" key="17">
    <source>
        <dbReference type="RuleBase" id="RU003464"/>
    </source>
</evidence>
<dbReference type="InterPro" id="IPR002649">
    <property type="entry name" value="tRNA_m1G_MeTrfase_TrmD"/>
</dbReference>
<keyword evidence="10 15" id="KW-0949">S-adenosyl-L-methionine</keyword>
<evidence type="ECO:0000259" key="18">
    <source>
        <dbReference type="Pfam" id="PF01746"/>
    </source>
</evidence>
<evidence type="ECO:0000313" key="20">
    <source>
        <dbReference type="EMBL" id="RAM57558.1"/>
    </source>
</evidence>
<comment type="caution">
    <text evidence="19">The sequence shown here is derived from an EMBL/GenBank/DDBJ whole genome shotgun (WGS) entry which is preliminary data.</text>
</comment>
<keyword evidence="11 15" id="KW-0819">tRNA processing</keyword>
<evidence type="ECO:0000256" key="3">
    <source>
        <dbReference type="ARBA" id="ARBA00007630"/>
    </source>
</evidence>
<feature type="binding site" evidence="15 16">
    <location>
        <begin position="131"/>
        <end position="136"/>
    </location>
    <ligand>
        <name>S-adenosyl-L-methionine</name>
        <dbReference type="ChEBI" id="CHEBI:59789"/>
    </ligand>
</feature>
<dbReference type="FunFam" id="1.10.1270.20:FF:000001">
    <property type="entry name" value="tRNA (guanine-N(1)-)-methyltransferase"/>
    <property type="match status" value="1"/>
</dbReference>
<comment type="similarity">
    <text evidence="3 15 17">Belongs to the RNA methyltransferase TrmD family.</text>
</comment>
<dbReference type="GO" id="GO:0002939">
    <property type="term" value="P:tRNA N1-guanine methylation"/>
    <property type="evidence" value="ECO:0007669"/>
    <property type="project" value="TreeGrafter"/>
</dbReference>
<dbReference type="Proteomes" id="UP000249343">
    <property type="component" value="Unassembled WGS sequence"/>
</dbReference>